<feature type="domain" description="FAD/NAD(P)-binding" evidence="7">
    <location>
        <begin position="6"/>
        <end position="329"/>
    </location>
</feature>
<dbReference type="InterPro" id="IPR045024">
    <property type="entry name" value="NDH-2"/>
</dbReference>
<evidence type="ECO:0000256" key="2">
    <source>
        <dbReference type="ARBA" id="ARBA00022630"/>
    </source>
</evidence>
<keyword evidence="5" id="KW-0520">NAD</keyword>
<keyword evidence="3" id="KW-0274">FAD</keyword>
<dbReference type="InterPro" id="IPR054585">
    <property type="entry name" value="NDH2-like_C"/>
</dbReference>
<evidence type="ECO:0000313" key="10">
    <source>
        <dbReference type="Proteomes" id="UP000269265"/>
    </source>
</evidence>
<dbReference type="Gene3D" id="3.50.50.100">
    <property type="match status" value="1"/>
</dbReference>
<feature type="compositionally biased region" description="Polar residues" evidence="6">
    <location>
        <begin position="450"/>
        <end position="460"/>
    </location>
</feature>
<keyword evidence="2" id="KW-0285">Flavoprotein</keyword>
<sequence length="509" mass="55509">MHPLPSVVVIGAGFAGTTLVRTLEKRWPGGLRITLISDESYTTFNPMLPEAVGASVFPEQVVVPVREMLRAGHGCRFIMGSVTAVDTAQRTLRCHSLAGELTIAYDHLVLAFGNRAKLDMLPGMAEHALPLKTVGDAMHIRNSVLRRLARIELETDPALRRWLGHFIVIGGGFSGVEVAGELVDCLASIRRYYPQVQADELRITVLHGTERLLPELSPRLGQAALSSLTRRGVTVRLKTRAKALTARGVTLSTGEQIDGQTLICTIGTETNPLAALLGLPLLHGRIATHPDLSVQETPHVWALGDCAAVPNAHDGQLSPPTAQFAVRQAQHLADNLIALTRGRPARVFSHRSRGMMASIGHLKGVAEVGGVALTGWPAWLVWRAYYLSQMPSWGRRLRVFLEWTWGMFQPPDITHLRFTRSHEQRGGQLSQAVADEERAARPAQDWSAPGQRTGTRSRGSPPQPGRHLGDGMRDNLITILIKIVCDRGRRRCPTSSASCCCTTGTCCDT</sequence>
<dbReference type="PRINTS" id="PR00368">
    <property type="entry name" value="FADPNR"/>
</dbReference>
<dbReference type="PANTHER" id="PTHR43706:SF45">
    <property type="entry name" value="NADH DEHYDROGENASE-LIKE PROTEIN RV1812C"/>
    <property type="match status" value="1"/>
</dbReference>
<proteinExistence type="inferred from homology"/>
<keyword evidence="4" id="KW-0560">Oxidoreductase</keyword>
<keyword evidence="10" id="KW-1185">Reference proteome</keyword>
<dbReference type="GO" id="GO:0003954">
    <property type="term" value="F:NADH dehydrogenase activity"/>
    <property type="evidence" value="ECO:0007669"/>
    <property type="project" value="InterPro"/>
</dbReference>
<dbReference type="Proteomes" id="UP000269265">
    <property type="component" value="Unassembled WGS sequence"/>
</dbReference>
<name>A0A426VD90_9BURK</name>
<comment type="similarity">
    <text evidence="1">Belongs to the NADH dehydrogenase family.</text>
</comment>
<reference evidence="9 10" key="1">
    <citation type="submission" date="2018-12" db="EMBL/GenBank/DDBJ databases">
        <title>The whole draft genome of Aquabacterium sp. SJQ9.</title>
        <authorList>
            <person name="Sun L."/>
            <person name="Gao X."/>
            <person name="Chen W."/>
            <person name="Huang K."/>
        </authorList>
    </citation>
    <scope>NUCLEOTIDE SEQUENCE [LARGE SCALE GENOMIC DNA]</scope>
    <source>
        <strain evidence="9 10">SJQ9</strain>
    </source>
</reference>
<dbReference type="InterPro" id="IPR036188">
    <property type="entry name" value="FAD/NAD-bd_sf"/>
</dbReference>
<evidence type="ECO:0000256" key="5">
    <source>
        <dbReference type="ARBA" id="ARBA00023027"/>
    </source>
</evidence>
<accession>A0A426VD90</accession>
<evidence type="ECO:0000313" key="9">
    <source>
        <dbReference type="EMBL" id="RRS04848.1"/>
    </source>
</evidence>
<feature type="domain" description="External alternative NADH-ubiquinone oxidoreductase-like C-terminal" evidence="8">
    <location>
        <begin position="353"/>
        <end position="404"/>
    </location>
</feature>
<dbReference type="EMBL" id="RSED01000005">
    <property type="protein sequence ID" value="RRS04848.1"/>
    <property type="molecule type" value="Genomic_DNA"/>
</dbReference>
<dbReference type="RefSeq" id="WP_125242666.1">
    <property type="nucleotide sequence ID" value="NZ_RSED01000005.1"/>
</dbReference>
<evidence type="ECO:0000256" key="6">
    <source>
        <dbReference type="SAM" id="MobiDB-lite"/>
    </source>
</evidence>
<organism evidence="9 10">
    <name type="scientific">Aquabacterium soli</name>
    <dbReference type="NCBI Taxonomy" id="2493092"/>
    <lineage>
        <taxon>Bacteria</taxon>
        <taxon>Pseudomonadati</taxon>
        <taxon>Pseudomonadota</taxon>
        <taxon>Betaproteobacteria</taxon>
        <taxon>Burkholderiales</taxon>
        <taxon>Aquabacterium</taxon>
    </lineage>
</organism>
<comment type="caution">
    <text evidence="9">The sequence shown here is derived from an EMBL/GenBank/DDBJ whole genome shotgun (WGS) entry which is preliminary data.</text>
</comment>
<dbReference type="SUPFAM" id="SSF51905">
    <property type="entry name" value="FAD/NAD(P)-binding domain"/>
    <property type="match status" value="2"/>
</dbReference>
<dbReference type="PANTHER" id="PTHR43706">
    <property type="entry name" value="NADH DEHYDROGENASE"/>
    <property type="match status" value="1"/>
</dbReference>
<dbReference type="AlphaFoldDB" id="A0A426VD90"/>
<evidence type="ECO:0000259" key="8">
    <source>
        <dbReference type="Pfam" id="PF22366"/>
    </source>
</evidence>
<feature type="region of interest" description="Disordered" evidence="6">
    <location>
        <begin position="424"/>
        <end position="471"/>
    </location>
</feature>
<evidence type="ECO:0000256" key="4">
    <source>
        <dbReference type="ARBA" id="ARBA00023002"/>
    </source>
</evidence>
<dbReference type="Pfam" id="PF07992">
    <property type="entry name" value="Pyr_redox_2"/>
    <property type="match status" value="1"/>
</dbReference>
<protein>
    <submittedName>
        <fullName evidence="9">NAD(P)/FAD-dependent oxidoreductase</fullName>
    </submittedName>
</protein>
<dbReference type="InterPro" id="IPR023753">
    <property type="entry name" value="FAD/NAD-binding_dom"/>
</dbReference>
<gene>
    <name evidence="9" type="ORF">EIP75_07645</name>
</gene>
<dbReference type="OrthoDB" id="9781621at2"/>
<evidence type="ECO:0000256" key="3">
    <source>
        <dbReference type="ARBA" id="ARBA00022827"/>
    </source>
</evidence>
<dbReference type="Pfam" id="PF22366">
    <property type="entry name" value="NDH2_C"/>
    <property type="match status" value="1"/>
</dbReference>
<evidence type="ECO:0000259" key="7">
    <source>
        <dbReference type="Pfam" id="PF07992"/>
    </source>
</evidence>
<evidence type="ECO:0000256" key="1">
    <source>
        <dbReference type="ARBA" id="ARBA00005272"/>
    </source>
</evidence>